<keyword evidence="1" id="KW-0175">Coiled coil</keyword>
<evidence type="ECO:0000256" key="1">
    <source>
        <dbReference type="SAM" id="Coils"/>
    </source>
</evidence>
<reference evidence="3" key="1">
    <citation type="submission" date="2022-07" db="EMBL/GenBank/DDBJ databases">
        <title>Evaluation of T. orientalis genome assembly methods using nanopore sequencing and analysis of variation between genomes.</title>
        <authorList>
            <person name="Yam J."/>
            <person name="Micallef M.L."/>
            <person name="Liu M."/>
            <person name="Djordjevic S.P."/>
            <person name="Bogema D.R."/>
            <person name="Jenkins C."/>
        </authorList>
    </citation>
    <scope>NUCLEOTIDE SEQUENCE</scope>
    <source>
        <strain evidence="3">Fish Creek</strain>
    </source>
</reference>
<accession>A0A976XJZ0</accession>
<dbReference type="AlphaFoldDB" id="A0A976XJZ0"/>
<organism evidence="3 4">
    <name type="scientific">Theileria orientalis</name>
    <dbReference type="NCBI Taxonomy" id="68886"/>
    <lineage>
        <taxon>Eukaryota</taxon>
        <taxon>Sar</taxon>
        <taxon>Alveolata</taxon>
        <taxon>Apicomplexa</taxon>
        <taxon>Aconoidasida</taxon>
        <taxon>Piroplasmida</taxon>
        <taxon>Theileriidae</taxon>
        <taxon>Theileria</taxon>
    </lineage>
</organism>
<dbReference type="Proteomes" id="UP000244803">
    <property type="component" value="Chromosome 3"/>
</dbReference>
<feature type="region of interest" description="Disordered" evidence="2">
    <location>
        <begin position="1"/>
        <end position="24"/>
    </location>
</feature>
<evidence type="ECO:0008006" key="5">
    <source>
        <dbReference type="Google" id="ProtNLM"/>
    </source>
</evidence>
<name>A0A976XJZ0_THEOR</name>
<protein>
    <recommendedName>
        <fullName evidence="5">Plus3 domain-containing protein</fullName>
    </recommendedName>
</protein>
<gene>
    <name evidence="3" type="ORF">MACJ_003795</name>
</gene>
<sequence>MKDDLSDISSAEEEGYSDMPEFKREQILAERHAEQLKKKQRRNLIESSRVEKDESIDELDKDLDYLDDIIEETLEKPQEDQLNDKTLFNDDVGTIPLPSKSEKSESVKHVTASLANAAKVSKSKALNILEHPNYNEYISGTLMNVYISVDSTKLTPLPSEKTFEAKSLSETFPKLIGKHVVFQVESALKCEKYDVHGTNYVTCDHRSKNLLGRTEYLFCGRILNVNSNVFNTLVLVSVNDVCNMPFYDQDITFGDEDFAQFLKHIANNMKSFTFTDEDVQMILEKKLLDRTPSTMGRKSLISEIQRYSHEIELLMEAARNDPSQIARLKEHERKKQELVEKLNRYNKPAVANQYSVKTSSLLCASDDLSSKGVMRKTTKPTPMIMGRRPINYLVPNVKDEETQNEMNEMRNIFKRTLNDLKRNKQQYILDQYLQHVNNMDMEFEVGDKRDYFTNFTKVKLTEFLNN</sequence>
<feature type="coiled-coil region" evidence="1">
    <location>
        <begin position="297"/>
        <end position="348"/>
    </location>
</feature>
<evidence type="ECO:0000256" key="2">
    <source>
        <dbReference type="SAM" id="MobiDB-lite"/>
    </source>
</evidence>
<proteinExistence type="predicted"/>
<dbReference type="EMBL" id="CP056066">
    <property type="protein sequence ID" value="UVC54259.1"/>
    <property type="molecule type" value="Genomic_DNA"/>
</dbReference>
<evidence type="ECO:0000313" key="3">
    <source>
        <dbReference type="EMBL" id="UVC54259.1"/>
    </source>
</evidence>
<evidence type="ECO:0000313" key="4">
    <source>
        <dbReference type="Proteomes" id="UP000244803"/>
    </source>
</evidence>